<name>A0A0B4RZT8_9FIRM</name>
<gene>
    <name evidence="2" type="ORF">NW74_00740</name>
</gene>
<dbReference type="Gene3D" id="3.20.80.10">
    <property type="entry name" value="Regulatory factor, effector binding domain"/>
    <property type="match status" value="1"/>
</dbReference>
<protein>
    <submittedName>
        <fullName evidence="2">GyrI-like small molecule binding domain protein</fullName>
    </submittedName>
</protein>
<dbReference type="EMBL" id="CP009761">
    <property type="protein sequence ID" value="AIZ36000.1"/>
    <property type="molecule type" value="Genomic_DNA"/>
</dbReference>
<dbReference type="KEGG" id="pmic:NW74_00740"/>
<dbReference type="InterPro" id="IPR029442">
    <property type="entry name" value="GyrI-like"/>
</dbReference>
<dbReference type="InterPro" id="IPR011256">
    <property type="entry name" value="Reg_factor_effector_dom_sf"/>
</dbReference>
<proteinExistence type="predicted"/>
<feature type="domain" description="GyrI-like small molecule binding" evidence="1">
    <location>
        <begin position="18"/>
        <end position="197"/>
    </location>
</feature>
<sequence>MKYEWKKNEKNLYGVKQKPQLIEIPSAYYIMIKGEGNPNESDFSNRVSALYSLAYGIKMLFKNMEKEELEYSDFTVFPLEGIWEKSDDEEFDKNKLKYTIMIKQPYFITKEIFDLAFEKVKKKKPNELYDEVSFDCIESKKAIQILHIGSFDTEIESFEKLDNFASEMNLERSEKLHTEIYLNNKNRTAEDKLKTILRYNVK</sequence>
<organism evidence="2 3">
    <name type="scientific">Parvimonas micra</name>
    <dbReference type="NCBI Taxonomy" id="33033"/>
    <lineage>
        <taxon>Bacteria</taxon>
        <taxon>Bacillati</taxon>
        <taxon>Bacillota</taxon>
        <taxon>Tissierellia</taxon>
        <taxon>Tissierellales</taxon>
        <taxon>Peptoniphilaceae</taxon>
        <taxon>Parvimonas</taxon>
    </lineage>
</organism>
<dbReference type="OrthoDB" id="4772335at2"/>
<evidence type="ECO:0000313" key="2">
    <source>
        <dbReference type="EMBL" id="AIZ36000.1"/>
    </source>
</evidence>
<dbReference type="PIRSF" id="PIRSF031644">
    <property type="entry name" value="UCP031644"/>
    <property type="match status" value="1"/>
</dbReference>
<dbReference type="Proteomes" id="UP000031386">
    <property type="component" value="Chromosome"/>
</dbReference>
<dbReference type="Pfam" id="PF06445">
    <property type="entry name" value="GyrI-like"/>
    <property type="match status" value="1"/>
</dbReference>
<dbReference type="RefSeq" id="WP_041953333.1">
    <property type="nucleotide sequence ID" value="NZ_CP009761.1"/>
</dbReference>
<evidence type="ECO:0000259" key="1">
    <source>
        <dbReference type="Pfam" id="PF06445"/>
    </source>
</evidence>
<dbReference type="SUPFAM" id="SSF55136">
    <property type="entry name" value="Probable bacterial effector-binding domain"/>
    <property type="match status" value="1"/>
</dbReference>
<dbReference type="InterPro" id="IPR008319">
    <property type="entry name" value="GyrI-like_CCH_Lin2189-like"/>
</dbReference>
<keyword evidence="3" id="KW-1185">Reference proteome</keyword>
<reference evidence="2 3" key="1">
    <citation type="submission" date="2014-10" db="EMBL/GenBank/DDBJ databases">
        <title>Complete genome sequence of Parvimonas micra KCOM 1535 (= ChDC B708).</title>
        <authorList>
            <person name="Kook J.-K."/>
            <person name="Park S.-N."/>
            <person name="Lim Y.K."/>
            <person name="Roh H."/>
        </authorList>
    </citation>
    <scope>NUCLEOTIDE SEQUENCE [LARGE SCALE GENOMIC DNA]</scope>
    <source>
        <strain evidence="3">KCOM 1535 / ChDC B708</strain>
    </source>
</reference>
<accession>A0A0B4RZT8</accession>
<dbReference type="STRING" id="33033.NW74_00740"/>
<evidence type="ECO:0000313" key="3">
    <source>
        <dbReference type="Proteomes" id="UP000031386"/>
    </source>
</evidence>
<dbReference type="AlphaFoldDB" id="A0A0B4RZT8"/>